<evidence type="ECO:0000313" key="3">
    <source>
        <dbReference type="Proteomes" id="UP000218711"/>
    </source>
</evidence>
<protein>
    <recommendedName>
        <fullName evidence="1">6-phospho-N-acetylmuramidase C-terminal domain-containing protein</fullName>
    </recommendedName>
</protein>
<evidence type="ECO:0000259" key="1">
    <source>
        <dbReference type="Pfam" id="PF05913"/>
    </source>
</evidence>
<feature type="domain" description="6-phospho-N-acetylmuramidase C-terminal" evidence="1">
    <location>
        <begin position="1"/>
        <end position="42"/>
    </location>
</feature>
<accession>A0A2A5SVW1</accession>
<gene>
    <name evidence="2" type="ORF">RU92_GL001588</name>
</gene>
<dbReference type="Pfam" id="PF05913">
    <property type="entry name" value="MupG_C"/>
    <property type="match status" value="1"/>
</dbReference>
<dbReference type="InterPro" id="IPR043894">
    <property type="entry name" value="MupG_C"/>
</dbReference>
<dbReference type="EMBL" id="JXKC01000002">
    <property type="protein sequence ID" value="PCS20070.1"/>
    <property type="molecule type" value="Genomic_DNA"/>
</dbReference>
<reference evidence="2 3" key="1">
    <citation type="submission" date="2014-12" db="EMBL/GenBank/DDBJ databases">
        <title>Draft genome sequences of 10 type strains of Lactococcus.</title>
        <authorList>
            <person name="Sun Z."/>
            <person name="Zhong Z."/>
            <person name="Liu W."/>
            <person name="Zhang W."/>
            <person name="Zhang H."/>
        </authorList>
    </citation>
    <scope>NUCLEOTIDE SEQUENCE [LARGE SCALE GENOMIC DNA]</scope>
    <source>
        <strain evidence="2 3">DSM 21502</strain>
    </source>
</reference>
<name>A0A2A5SVW1_LACLC</name>
<dbReference type="Gene3D" id="2.40.100.10">
    <property type="entry name" value="Cyclophilin-like"/>
    <property type="match status" value="1"/>
</dbReference>
<dbReference type="SUPFAM" id="SSF50891">
    <property type="entry name" value="Cyclophilin-like"/>
    <property type="match status" value="1"/>
</dbReference>
<sequence>MGEIQIVKNDLAADEKVNVVGKIIAEDRPLITFIGSGQKFKIEKEKNND</sequence>
<proteinExistence type="predicted"/>
<organism evidence="2 3">
    <name type="scientific">Lactococcus cremoris subsp. tructae</name>
    <dbReference type="NCBI Taxonomy" id="542833"/>
    <lineage>
        <taxon>Bacteria</taxon>
        <taxon>Bacillati</taxon>
        <taxon>Bacillota</taxon>
        <taxon>Bacilli</taxon>
        <taxon>Lactobacillales</taxon>
        <taxon>Streptococcaceae</taxon>
        <taxon>Lactococcus</taxon>
    </lineage>
</organism>
<dbReference type="AlphaFoldDB" id="A0A2A5SVW1"/>
<evidence type="ECO:0000313" key="2">
    <source>
        <dbReference type="EMBL" id="PCS20070.1"/>
    </source>
</evidence>
<dbReference type="Proteomes" id="UP000218711">
    <property type="component" value="Unassembled WGS sequence"/>
</dbReference>
<dbReference type="InterPro" id="IPR029000">
    <property type="entry name" value="Cyclophilin-like_dom_sf"/>
</dbReference>
<comment type="caution">
    <text evidence="2">The sequence shown here is derived from an EMBL/GenBank/DDBJ whole genome shotgun (WGS) entry which is preliminary data.</text>
</comment>